<evidence type="ECO:0000313" key="4">
    <source>
        <dbReference type="Proteomes" id="UP001652624"/>
    </source>
</evidence>
<dbReference type="PRINTS" id="PR00621">
    <property type="entry name" value="HISTONEH2B"/>
</dbReference>
<dbReference type="AlphaFoldDB" id="A0A1S3A7B7"/>
<feature type="domain" description="Core Histone H2A/H2B/H3" evidence="3">
    <location>
        <begin position="132"/>
        <end position="213"/>
    </location>
</feature>
<feature type="region of interest" description="Disordered" evidence="2">
    <location>
        <begin position="33"/>
        <end position="57"/>
    </location>
</feature>
<dbReference type="RefSeq" id="XP_007530522.1">
    <property type="nucleotide sequence ID" value="XM_007530460.2"/>
</dbReference>
<dbReference type="Pfam" id="PF00125">
    <property type="entry name" value="Histone"/>
    <property type="match status" value="1"/>
</dbReference>
<dbReference type="InterPro" id="IPR000558">
    <property type="entry name" value="Histone_H2B"/>
</dbReference>
<feature type="compositionally biased region" description="Polar residues" evidence="2">
    <location>
        <begin position="38"/>
        <end position="50"/>
    </location>
</feature>
<dbReference type="GO" id="GO:0030527">
    <property type="term" value="F:structural constituent of chromatin"/>
    <property type="evidence" value="ECO:0007669"/>
    <property type="project" value="InterPro"/>
</dbReference>
<gene>
    <name evidence="5" type="primary">LOC103120091</name>
</gene>
<dbReference type="FunFam" id="1.10.20.10:FF:000043">
    <property type="entry name" value="Histone H2B"/>
    <property type="match status" value="1"/>
</dbReference>
<feature type="compositionally biased region" description="Basic residues" evidence="2">
    <location>
        <begin position="132"/>
        <end position="141"/>
    </location>
</feature>
<dbReference type="Proteomes" id="UP001652624">
    <property type="component" value="Chromosome X"/>
</dbReference>
<dbReference type="PANTHER" id="PTHR23428">
    <property type="entry name" value="HISTONE H2B"/>
    <property type="match status" value="1"/>
</dbReference>
<dbReference type="GO" id="GO:0046982">
    <property type="term" value="F:protein heterodimerization activity"/>
    <property type="evidence" value="ECO:0007669"/>
    <property type="project" value="InterPro"/>
</dbReference>
<dbReference type="OrthoDB" id="1166527at2759"/>
<dbReference type="GeneID" id="103120091"/>
<dbReference type="InterPro" id="IPR007125">
    <property type="entry name" value="H2A/H2B/H3"/>
</dbReference>
<dbReference type="InParanoid" id="A0A1S3A7B7"/>
<dbReference type="GO" id="GO:0005634">
    <property type="term" value="C:nucleus"/>
    <property type="evidence" value="ECO:0007669"/>
    <property type="project" value="UniProtKB-ARBA"/>
</dbReference>
<feature type="compositionally biased region" description="Acidic residues" evidence="2">
    <location>
        <begin position="94"/>
        <end position="106"/>
    </location>
</feature>
<dbReference type="eggNOG" id="KOG1744">
    <property type="taxonomic scope" value="Eukaryota"/>
</dbReference>
<accession>A0A1S3A7B7</accession>
<organism evidence="4 5">
    <name type="scientific">Erinaceus europaeus</name>
    <name type="common">Western European hedgehog</name>
    <dbReference type="NCBI Taxonomy" id="9365"/>
    <lineage>
        <taxon>Eukaryota</taxon>
        <taxon>Metazoa</taxon>
        <taxon>Chordata</taxon>
        <taxon>Craniata</taxon>
        <taxon>Vertebrata</taxon>
        <taxon>Euteleostomi</taxon>
        <taxon>Mammalia</taxon>
        <taxon>Eutheria</taxon>
        <taxon>Laurasiatheria</taxon>
        <taxon>Eulipotyphla</taxon>
        <taxon>Erinaceidae</taxon>
        <taxon>Erinaceinae</taxon>
        <taxon>Erinaceus</taxon>
    </lineage>
</organism>
<dbReference type="GO" id="GO:0000786">
    <property type="term" value="C:nucleosome"/>
    <property type="evidence" value="ECO:0007669"/>
    <property type="project" value="InterPro"/>
</dbReference>
<feature type="compositionally biased region" description="Basic and acidic residues" evidence="2">
    <location>
        <begin position="109"/>
        <end position="121"/>
    </location>
</feature>
<evidence type="ECO:0000313" key="5">
    <source>
        <dbReference type="RefSeq" id="XP_007530522.1"/>
    </source>
</evidence>
<comment type="similarity">
    <text evidence="1">Belongs to the histone H2B family.</text>
</comment>
<dbReference type="Gene3D" id="1.10.20.10">
    <property type="entry name" value="Histone, subunit A"/>
    <property type="match status" value="1"/>
</dbReference>
<protein>
    <submittedName>
        <fullName evidence="5">Histone H2B, sperm-like</fullName>
    </submittedName>
</protein>
<sequence length="238" mass="26992">MRGKLARTLQAQALEIVEHIDSIPGLARARDVSENDYKSSSPSSTASVQKPTDFRMSEPCALELGEDLEDVKPMDLMDEDPVETDTTDVLTVEDITDDDFPDEDANAEVTKEETMQEKSLEEEAEGSQPSGSRRHRRRRRRRRRHCLRNFGRYFPRVLKNVQKGMSLTKKAVKILNSFVEDIFQRIAEEASHLAFTSNRTTITCREIQTAVRLLLPGELGKHAVLEGTKALIRYTTNS</sequence>
<feature type="region of interest" description="Disordered" evidence="2">
    <location>
        <begin position="78"/>
        <end position="141"/>
    </location>
</feature>
<dbReference type="SUPFAM" id="SSF47113">
    <property type="entry name" value="Histone-fold"/>
    <property type="match status" value="1"/>
</dbReference>
<reference evidence="5" key="1">
    <citation type="submission" date="2025-08" db="UniProtKB">
        <authorList>
            <consortium name="RefSeq"/>
        </authorList>
    </citation>
    <scope>IDENTIFICATION</scope>
</reference>
<dbReference type="InterPro" id="IPR009072">
    <property type="entry name" value="Histone-fold"/>
</dbReference>
<dbReference type="GO" id="GO:0003677">
    <property type="term" value="F:DNA binding"/>
    <property type="evidence" value="ECO:0007669"/>
    <property type="project" value="InterPro"/>
</dbReference>
<evidence type="ECO:0000256" key="2">
    <source>
        <dbReference type="SAM" id="MobiDB-lite"/>
    </source>
</evidence>
<evidence type="ECO:0000256" key="1">
    <source>
        <dbReference type="ARBA" id="ARBA00006846"/>
    </source>
</evidence>
<name>A0A1S3A7B7_ERIEU</name>
<proteinExistence type="inferred from homology"/>
<evidence type="ECO:0000259" key="3">
    <source>
        <dbReference type="Pfam" id="PF00125"/>
    </source>
</evidence>
<dbReference type="CDD" id="cd22910">
    <property type="entry name" value="HFD_H2B"/>
    <property type="match status" value="1"/>
</dbReference>
<keyword evidence="4" id="KW-1185">Reference proteome</keyword>
<dbReference type="SMART" id="SM00427">
    <property type="entry name" value="H2B"/>
    <property type="match status" value="1"/>
</dbReference>